<evidence type="ECO:0000313" key="3">
    <source>
        <dbReference type="EMBL" id="KAH6592558.1"/>
    </source>
</evidence>
<gene>
    <name evidence="3" type="ORF">BASA50_008009</name>
</gene>
<organism evidence="3 4">
    <name type="scientific">Batrachochytrium salamandrivorans</name>
    <dbReference type="NCBI Taxonomy" id="1357716"/>
    <lineage>
        <taxon>Eukaryota</taxon>
        <taxon>Fungi</taxon>
        <taxon>Fungi incertae sedis</taxon>
        <taxon>Chytridiomycota</taxon>
        <taxon>Chytridiomycota incertae sedis</taxon>
        <taxon>Chytridiomycetes</taxon>
        <taxon>Rhizophydiales</taxon>
        <taxon>Rhizophydiales incertae sedis</taxon>
        <taxon>Batrachochytrium</taxon>
    </lineage>
</organism>
<evidence type="ECO:0000256" key="1">
    <source>
        <dbReference type="SAM" id="MobiDB-lite"/>
    </source>
</evidence>
<keyword evidence="2" id="KW-0732">Signal</keyword>
<keyword evidence="4" id="KW-1185">Reference proteome</keyword>
<protein>
    <submittedName>
        <fullName evidence="3">Uncharacterized protein</fullName>
    </submittedName>
</protein>
<feature type="region of interest" description="Disordered" evidence="1">
    <location>
        <begin position="28"/>
        <end position="50"/>
    </location>
</feature>
<proteinExistence type="predicted"/>
<feature type="chain" id="PRO_5046070395" evidence="2">
    <location>
        <begin position="19"/>
        <end position="188"/>
    </location>
</feature>
<evidence type="ECO:0000313" key="4">
    <source>
        <dbReference type="Proteomes" id="UP001648503"/>
    </source>
</evidence>
<name>A0ABQ8F8C2_9FUNG</name>
<comment type="caution">
    <text evidence="3">The sequence shown here is derived from an EMBL/GenBank/DDBJ whole genome shotgun (WGS) entry which is preliminary data.</text>
</comment>
<evidence type="ECO:0000256" key="2">
    <source>
        <dbReference type="SAM" id="SignalP"/>
    </source>
</evidence>
<sequence>MKFNVLVVAAIVIASVNAVWHDNLPSGVENSGDMSKAESEESLLQGWNEPKVPKPIKDDSKCDPIVEKLTDLRRETYNIEDELRERMPTYFNLMKGMDADGKKINPSILKAEQVTAYLELSDEKKATVEGFKTEYAGVMERYDAIWGEFIDSRCFTEDLLWMSPDEMIKRGPFPKLQDENDVDIPNEQ</sequence>
<dbReference type="EMBL" id="JAFCIX010000378">
    <property type="protein sequence ID" value="KAH6592558.1"/>
    <property type="molecule type" value="Genomic_DNA"/>
</dbReference>
<dbReference type="Proteomes" id="UP001648503">
    <property type="component" value="Unassembled WGS sequence"/>
</dbReference>
<feature type="signal peptide" evidence="2">
    <location>
        <begin position="1"/>
        <end position="18"/>
    </location>
</feature>
<accession>A0ABQ8F8C2</accession>
<reference evidence="3 4" key="1">
    <citation type="submission" date="2021-02" db="EMBL/GenBank/DDBJ databases">
        <title>Variation within the Batrachochytrium salamandrivorans European outbreak.</title>
        <authorList>
            <person name="Kelly M."/>
            <person name="Pasmans F."/>
            <person name="Shea T.P."/>
            <person name="Munoz J.F."/>
            <person name="Carranza S."/>
            <person name="Cuomo C.A."/>
            <person name="Martel A."/>
        </authorList>
    </citation>
    <scope>NUCLEOTIDE SEQUENCE [LARGE SCALE GENOMIC DNA]</scope>
    <source>
        <strain evidence="3 4">AMFP18/2</strain>
    </source>
</reference>